<keyword evidence="6" id="KW-0210">Decarboxylase</keyword>
<accession>A0A9D4YTT9</accession>
<dbReference type="PANTHER" id="PTHR35524">
    <property type="entry name" value="ALPHA-ACETOLACTATE DECARBOXYLASE"/>
    <property type="match status" value="1"/>
</dbReference>
<evidence type="ECO:0000256" key="2">
    <source>
        <dbReference type="ARBA" id="ARBA00005170"/>
    </source>
</evidence>
<reference evidence="9" key="2">
    <citation type="submission" date="2020-11" db="EMBL/GenBank/DDBJ databases">
        <authorList>
            <person name="Cecchin M."/>
            <person name="Marcolungo L."/>
            <person name="Rossato M."/>
            <person name="Girolomoni L."/>
            <person name="Cosentino E."/>
            <person name="Cuine S."/>
            <person name="Li-Beisson Y."/>
            <person name="Delledonne M."/>
            <person name="Ballottari M."/>
        </authorList>
    </citation>
    <scope>NUCLEOTIDE SEQUENCE</scope>
    <source>
        <strain evidence="9">211/11P</strain>
        <tissue evidence="9">Whole cell</tissue>
    </source>
</reference>
<dbReference type="CDD" id="cd17299">
    <property type="entry name" value="acetolactate_decarboxylase"/>
    <property type="match status" value="1"/>
</dbReference>
<evidence type="ECO:0000256" key="5">
    <source>
        <dbReference type="ARBA" id="ARBA00020164"/>
    </source>
</evidence>
<evidence type="ECO:0000256" key="7">
    <source>
        <dbReference type="ARBA" id="ARBA00023061"/>
    </source>
</evidence>
<dbReference type="GO" id="GO:0045151">
    <property type="term" value="P:acetoin biosynthetic process"/>
    <property type="evidence" value="ECO:0007669"/>
    <property type="project" value="UniProtKB-KW"/>
</dbReference>
<evidence type="ECO:0000256" key="8">
    <source>
        <dbReference type="ARBA" id="ARBA00023239"/>
    </source>
</evidence>
<evidence type="ECO:0000256" key="1">
    <source>
        <dbReference type="ARBA" id="ARBA00001784"/>
    </source>
</evidence>
<proteinExistence type="inferred from homology"/>
<dbReference type="GO" id="GO:0047605">
    <property type="term" value="F:acetolactate decarboxylase activity"/>
    <property type="evidence" value="ECO:0007669"/>
    <property type="project" value="UniProtKB-EC"/>
</dbReference>
<dbReference type="PIRSF" id="PIRSF001332">
    <property type="entry name" value="Acetolac_decarb"/>
    <property type="match status" value="1"/>
</dbReference>
<dbReference type="PANTHER" id="PTHR35524:SF1">
    <property type="entry name" value="ALPHA-ACETOLACTATE DECARBOXYLASE"/>
    <property type="match status" value="1"/>
</dbReference>
<evidence type="ECO:0000256" key="4">
    <source>
        <dbReference type="ARBA" id="ARBA00013204"/>
    </source>
</evidence>
<dbReference type="EC" id="4.1.1.5" evidence="4"/>
<name>A0A9D4YTT9_CHLVU</name>
<keyword evidence="8" id="KW-0456">Lyase</keyword>
<protein>
    <recommendedName>
        <fullName evidence="5">Alpha-acetolactate decarboxylase</fullName>
        <ecNumber evidence="4">4.1.1.5</ecNumber>
    </recommendedName>
</protein>
<evidence type="ECO:0000256" key="3">
    <source>
        <dbReference type="ARBA" id="ARBA00007106"/>
    </source>
</evidence>
<comment type="similarity">
    <text evidence="3">Belongs to the alpha-acetolactate decarboxylase family.</text>
</comment>
<dbReference type="Gene3D" id="3.30.1330.80">
    <property type="entry name" value="Hypothetical protein, similar to alpha- acetolactate decarboxylase, domain 2"/>
    <property type="match status" value="2"/>
</dbReference>
<comment type="catalytic activity">
    <reaction evidence="1">
        <text>(2S)-2-acetolactate + H(+) = (R)-acetoin + CO2</text>
        <dbReference type="Rhea" id="RHEA:21580"/>
        <dbReference type="ChEBI" id="CHEBI:15378"/>
        <dbReference type="ChEBI" id="CHEBI:15686"/>
        <dbReference type="ChEBI" id="CHEBI:16526"/>
        <dbReference type="ChEBI" id="CHEBI:58476"/>
        <dbReference type="EC" id="4.1.1.5"/>
    </reaction>
</comment>
<dbReference type="SUPFAM" id="SSF117856">
    <property type="entry name" value="AF0104/ALDC/Ptd012-like"/>
    <property type="match status" value="1"/>
</dbReference>
<organism evidence="9 10">
    <name type="scientific">Chlorella vulgaris</name>
    <name type="common">Green alga</name>
    <dbReference type="NCBI Taxonomy" id="3077"/>
    <lineage>
        <taxon>Eukaryota</taxon>
        <taxon>Viridiplantae</taxon>
        <taxon>Chlorophyta</taxon>
        <taxon>core chlorophytes</taxon>
        <taxon>Trebouxiophyceae</taxon>
        <taxon>Chlorellales</taxon>
        <taxon>Chlorellaceae</taxon>
        <taxon>Chlorella clade</taxon>
        <taxon>Chlorella</taxon>
    </lineage>
</organism>
<sequence length="260" mass="27853">MLQAAAAKAAAAAFLWTPGADSPSQHTLLHVTSPIIGLVEGLLTGETTVGDVLQRGDFGIGTLNHLDGEVMVLDGVAYQKGGEGKCRLVDPSEQTPFMTVTRWCPDVADTVQLSGRTEHSELLAEIEGHFPSQNLFYAIRVTGRFEGMRTRSVIKQAVDRPLAAVAKDQRVFELGACSGTLMGFWTPGYLGSGLNVPGFHLHFLSDDKTQGGHLLDCVALEGKVQIQALHSADTDLPQTQDFLAADLTRDPADDLNSAEK</sequence>
<evidence type="ECO:0000313" key="10">
    <source>
        <dbReference type="Proteomes" id="UP001055712"/>
    </source>
</evidence>
<dbReference type="Proteomes" id="UP001055712">
    <property type="component" value="Unassembled WGS sequence"/>
</dbReference>
<dbReference type="NCBIfam" id="TIGR01252">
    <property type="entry name" value="acetolac_decarb"/>
    <property type="match status" value="1"/>
</dbReference>
<dbReference type="EMBL" id="SIDB01000011">
    <property type="protein sequence ID" value="KAI3425985.1"/>
    <property type="molecule type" value="Genomic_DNA"/>
</dbReference>
<comment type="pathway">
    <text evidence="2">Polyol metabolism; (R,R)-butane-2,3-diol biosynthesis; (R,R)-butane-2,3-diol from pyruvate: step 2/3.</text>
</comment>
<dbReference type="OrthoDB" id="509395at2759"/>
<evidence type="ECO:0000313" key="9">
    <source>
        <dbReference type="EMBL" id="KAI3425985.1"/>
    </source>
</evidence>
<evidence type="ECO:0000256" key="6">
    <source>
        <dbReference type="ARBA" id="ARBA00022793"/>
    </source>
</evidence>
<dbReference type="InterPro" id="IPR005128">
    <property type="entry name" value="Acetolactate_a_deCO2ase"/>
</dbReference>
<keyword evidence="10" id="KW-1185">Reference proteome</keyword>
<keyword evidence="7" id="KW-0005">Acetoin biosynthesis</keyword>
<dbReference type="AlphaFoldDB" id="A0A9D4YTT9"/>
<dbReference type="Pfam" id="PF03306">
    <property type="entry name" value="AAL_decarboxy"/>
    <property type="match status" value="1"/>
</dbReference>
<reference evidence="9" key="1">
    <citation type="journal article" date="2019" name="Plant J.">
        <title>Chlorella vulgaris genome assembly and annotation reveals the molecular basis for metabolic acclimation to high light conditions.</title>
        <authorList>
            <person name="Cecchin M."/>
            <person name="Marcolungo L."/>
            <person name="Rossato M."/>
            <person name="Girolomoni L."/>
            <person name="Cosentino E."/>
            <person name="Cuine S."/>
            <person name="Li-Beisson Y."/>
            <person name="Delledonne M."/>
            <person name="Ballottari M."/>
        </authorList>
    </citation>
    <scope>NUCLEOTIDE SEQUENCE</scope>
    <source>
        <strain evidence="9">211/11P</strain>
    </source>
</reference>
<gene>
    <name evidence="9" type="ORF">D9Q98_007953</name>
</gene>
<comment type="caution">
    <text evidence="9">The sequence shown here is derived from an EMBL/GenBank/DDBJ whole genome shotgun (WGS) entry which is preliminary data.</text>
</comment>